<name>A0ABR0GG93_9PEZI</name>
<keyword evidence="3" id="KW-0269">Exonuclease</keyword>
<accession>A0ABR0GG93</accession>
<dbReference type="EMBL" id="JAFFHA010000006">
    <property type="protein sequence ID" value="KAK4654760.1"/>
    <property type="molecule type" value="Genomic_DNA"/>
</dbReference>
<dbReference type="PANTHER" id="PTHR23240:SF8">
    <property type="entry name" value="PROTEIN ARTEMIS"/>
    <property type="match status" value="1"/>
</dbReference>
<gene>
    <name evidence="5" type="ORF">QC762_407530</name>
</gene>
<keyword evidence="1" id="KW-0540">Nuclease</keyword>
<proteinExistence type="predicted"/>
<sequence length="727" mass="80850">MPSEDEELWKAKTALAGDTNAGAGHEQFLASIACVGLELQRQASSFPVSPGTARGHSDGHFGVGKQSWGSSLLQQDTAVMSTFNGLVAEFPDIRVDFFRSHPDLRPPLACFLSHIHSDHLAGLETLRSPFVYCSAATKEMLLRLERFPCRINYAKGILEARVQTYRHLKTLLKPLPLETPTVLELEPGNRMQVTLFNANHCPGAVMFLFEGGGKAALYTGDIRSEPWFVSAIARSPPLIEYSCGLKTLDTIYIDTSFVDDVDFPPKSEGIRELLEKVSKYPKDTIFHFQAWTYGYEDVWIVLSKALKTKIHVDDYKMSIYQSLVAKDTDNRFGTQFHLSHEAPALVGFMCGNTYHSGCLTLDQNVRLHSCEKGNYCPTVQKNLSSVVWIQPIVTRLPNGQDIAELGVGGGGEDLEREAELDYLFLEDIGSLLEILWDTEEVSNSMQEQIRHFLLGVVASGRKVPLDLERSALEDKDEIKLADGLHAITKKLKPQNKQHSLNESNAVALPRTITFPYSRHSSFPELCELTDAFKPRDIWPCTVDLRRWIEEDITIEGLFGAQCSDSVFRHDKVILGKRAKLGCADQDMLDTQATTASTESSQRHILEVPTGETELSAVHQQLPVMDANGHSTSALDTQPSPSGSNSDDDVAMEDDIIIREHASFEDFDGIYPHSSQQSITSENALEARINAFQAMLNNARKPGGKRIELISTTDHHTVLDEELGFDQT</sequence>
<evidence type="ECO:0000313" key="6">
    <source>
        <dbReference type="Proteomes" id="UP001323405"/>
    </source>
</evidence>
<dbReference type="RefSeq" id="XP_062743735.1">
    <property type="nucleotide sequence ID" value="XM_062890215.1"/>
</dbReference>
<dbReference type="InterPro" id="IPR036866">
    <property type="entry name" value="RibonucZ/Hydroxyglut_hydro"/>
</dbReference>
<evidence type="ECO:0008006" key="7">
    <source>
        <dbReference type="Google" id="ProtNLM"/>
    </source>
</evidence>
<evidence type="ECO:0000313" key="5">
    <source>
        <dbReference type="EMBL" id="KAK4654760.1"/>
    </source>
</evidence>
<reference evidence="5 6" key="1">
    <citation type="journal article" date="2023" name="bioRxiv">
        <title>High-quality genome assemblies of four members of thePodospora anserinaspecies complex.</title>
        <authorList>
            <person name="Ament-Velasquez S.L."/>
            <person name="Vogan A.A."/>
            <person name="Wallerman O."/>
            <person name="Hartmann F."/>
            <person name="Gautier V."/>
            <person name="Silar P."/>
            <person name="Giraud T."/>
            <person name="Johannesson H."/>
        </authorList>
    </citation>
    <scope>NUCLEOTIDE SEQUENCE [LARGE SCALE GENOMIC DNA]</scope>
    <source>
        <strain evidence="5 6">CBS 415.72m</strain>
    </source>
</reference>
<keyword evidence="6" id="KW-1185">Reference proteome</keyword>
<dbReference type="Proteomes" id="UP001323405">
    <property type="component" value="Unassembled WGS sequence"/>
</dbReference>
<evidence type="ECO:0000256" key="4">
    <source>
        <dbReference type="SAM" id="MobiDB-lite"/>
    </source>
</evidence>
<evidence type="ECO:0000256" key="2">
    <source>
        <dbReference type="ARBA" id="ARBA00022801"/>
    </source>
</evidence>
<dbReference type="GeneID" id="87910122"/>
<organism evidence="5 6">
    <name type="scientific">Podospora pseudocomata</name>
    <dbReference type="NCBI Taxonomy" id="2093779"/>
    <lineage>
        <taxon>Eukaryota</taxon>
        <taxon>Fungi</taxon>
        <taxon>Dikarya</taxon>
        <taxon>Ascomycota</taxon>
        <taxon>Pezizomycotina</taxon>
        <taxon>Sordariomycetes</taxon>
        <taxon>Sordariomycetidae</taxon>
        <taxon>Sordariales</taxon>
        <taxon>Podosporaceae</taxon>
        <taxon>Podospora</taxon>
    </lineage>
</organism>
<dbReference type="Gene3D" id="3.60.15.10">
    <property type="entry name" value="Ribonuclease Z/Hydroxyacylglutathione hydrolase-like"/>
    <property type="match status" value="1"/>
</dbReference>
<feature type="compositionally biased region" description="Polar residues" evidence="4">
    <location>
        <begin position="628"/>
        <end position="644"/>
    </location>
</feature>
<dbReference type="Pfam" id="PF23023">
    <property type="entry name" value="Anti-Pycsar_Apyc1"/>
    <property type="match status" value="1"/>
</dbReference>
<feature type="region of interest" description="Disordered" evidence="4">
    <location>
        <begin position="627"/>
        <end position="648"/>
    </location>
</feature>
<dbReference type="SUPFAM" id="SSF56281">
    <property type="entry name" value="Metallo-hydrolase/oxidoreductase"/>
    <property type="match status" value="1"/>
</dbReference>
<evidence type="ECO:0000256" key="3">
    <source>
        <dbReference type="ARBA" id="ARBA00022839"/>
    </source>
</evidence>
<protein>
    <recommendedName>
        <fullName evidence="7">Metallo-beta-lactamase domain-containing protein</fullName>
    </recommendedName>
</protein>
<dbReference type="PANTHER" id="PTHR23240">
    <property type="entry name" value="DNA CROSS-LINK REPAIR PROTEIN PSO2/SNM1-RELATED"/>
    <property type="match status" value="1"/>
</dbReference>
<keyword evidence="2" id="KW-0378">Hydrolase</keyword>
<evidence type="ECO:0000256" key="1">
    <source>
        <dbReference type="ARBA" id="ARBA00022722"/>
    </source>
</evidence>
<comment type="caution">
    <text evidence="5">The sequence shown here is derived from an EMBL/GenBank/DDBJ whole genome shotgun (WGS) entry which is preliminary data.</text>
</comment>